<keyword evidence="2" id="KW-1185">Reference proteome</keyword>
<reference evidence="1" key="1">
    <citation type="journal article" date="2023" name="Plant J.">
        <title>Genome sequences and population genomics provide insights into the demographic history, inbreeding, and mutation load of two 'living fossil' tree species of Dipteronia.</title>
        <authorList>
            <person name="Feng Y."/>
            <person name="Comes H.P."/>
            <person name="Chen J."/>
            <person name="Zhu S."/>
            <person name="Lu R."/>
            <person name="Zhang X."/>
            <person name="Li P."/>
            <person name="Qiu J."/>
            <person name="Olsen K.M."/>
            <person name="Qiu Y."/>
        </authorList>
    </citation>
    <scope>NUCLEOTIDE SEQUENCE</scope>
    <source>
        <strain evidence="1">NBL</strain>
    </source>
</reference>
<evidence type="ECO:0000313" key="2">
    <source>
        <dbReference type="Proteomes" id="UP001281410"/>
    </source>
</evidence>
<protein>
    <recommendedName>
        <fullName evidence="3">F-box domain-containing protein</fullName>
    </recommendedName>
</protein>
<evidence type="ECO:0008006" key="3">
    <source>
        <dbReference type="Google" id="ProtNLM"/>
    </source>
</evidence>
<dbReference type="SUPFAM" id="SSF81383">
    <property type="entry name" value="F-box domain"/>
    <property type="match status" value="1"/>
</dbReference>
<dbReference type="AlphaFoldDB" id="A0AAE0E007"/>
<proteinExistence type="predicted"/>
<dbReference type="InterPro" id="IPR032675">
    <property type="entry name" value="LRR_dom_sf"/>
</dbReference>
<dbReference type="Gene3D" id="3.80.10.10">
    <property type="entry name" value="Ribonuclease Inhibitor"/>
    <property type="match status" value="1"/>
</dbReference>
<name>A0AAE0E007_9ROSI</name>
<accession>A0AAE0E007</accession>
<sequence>MAESSSTVSRKWGDMNLDILMKIFKNLPLSDLSKTVSFVCHSWRLACIQIVCWGRTKLLDLRFIRDALETTSENEKRDYKAIRLMKFLESIMQSNDGYGVSLQLWKSSIQIFFVPRDLQISDKHLLYMAERTAGIHKLVLYHGSMITRKGLKEVLKKWWRRVKYLYIQKVRSHCFIPFIEEIRKIYSPNDIFLKVWIDDLDLARKYDEKELKLLCVDYHELDLSFFKDFLGDHIVDHYQEGSLKIMRLLKCIMEGNNRHGTLFEDWRSSIPIIKIPKDIPVSDKHLHYIAERRSLASGNSSLFDI</sequence>
<organism evidence="1 2">
    <name type="scientific">Dipteronia sinensis</name>
    <dbReference type="NCBI Taxonomy" id="43782"/>
    <lineage>
        <taxon>Eukaryota</taxon>
        <taxon>Viridiplantae</taxon>
        <taxon>Streptophyta</taxon>
        <taxon>Embryophyta</taxon>
        <taxon>Tracheophyta</taxon>
        <taxon>Spermatophyta</taxon>
        <taxon>Magnoliopsida</taxon>
        <taxon>eudicotyledons</taxon>
        <taxon>Gunneridae</taxon>
        <taxon>Pentapetalae</taxon>
        <taxon>rosids</taxon>
        <taxon>malvids</taxon>
        <taxon>Sapindales</taxon>
        <taxon>Sapindaceae</taxon>
        <taxon>Hippocastanoideae</taxon>
        <taxon>Acereae</taxon>
        <taxon>Dipteronia</taxon>
    </lineage>
</organism>
<comment type="caution">
    <text evidence="1">The sequence shown here is derived from an EMBL/GenBank/DDBJ whole genome shotgun (WGS) entry which is preliminary data.</text>
</comment>
<dbReference type="EMBL" id="JANJYJ010000007">
    <property type="protein sequence ID" value="KAK3199238.1"/>
    <property type="molecule type" value="Genomic_DNA"/>
</dbReference>
<dbReference type="Proteomes" id="UP001281410">
    <property type="component" value="Unassembled WGS sequence"/>
</dbReference>
<dbReference type="InterPro" id="IPR036047">
    <property type="entry name" value="F-box-like_dom_sf"/>
</dbReference>
<evidence type="ECO:0000313" key="1">
    <source>
        <dbReference type="EMBL" id="KAK3199238.1"/>
    </source>
</evidence>
<gene>
    <name evidence="1" type="ORF">Dsin_022653</name>
</gene>